<comment type="caution">
    <text evidence="2">The sequence shown here is derived from an EMBL/GenBank/DDBJ whole genome shotgun (WGS) entry which is preliminary data.</text>
</comment>
<protein>
    <recommendedName>
        <fullName evidence="4">Secreted protein</fullName>
    </recommendedName>
</protein>
<gene>
    <name evidence="2" type="ORF">GCM10017786_05890</name>
</gene>
<reference evidence="3" key="1">
    <citation type="journal article" date="2019" name="Int. J. Syst. Evol. Microbiol.">
        <title>The Global Catalogue of Microorganisms (GCM) 10K type strain sequencing project: providing services to taxonomists for standard genome sequencing and annotation.</title>
        <authorList>
            <consortium name="The Broad Institute Genomics Platform"/>
            <consortium name="The Broad Institute Genome Sequencing Center for Infectious Disease"/>
            <person name="Wu L."/>
            <person name="Ma J."/>
        </authorList>
    </citation>
    <scope>NUCLEOTIDE SEQUENCE [LARGE SCALE GENOMIC DNA]</scope>
    <source>
        <strain evidence="3">CGMCC 4.7677</strain>
    </source>
</reference>
<evidence type="ECO:0000313" key="2">
    <source>
        <dbReference type="EMBL" id="GHE78956.1"/>
    </source>
</evidence>
<organism evidence="2 3">
    <name type="scientific">Amycolatopsis deserti</name>
    <dbReference type="NCBI Taxonomy" id="185696"/>
    <lineage>
        <taxon>Bacteria</taxon>
        <taxon>Bacillati</taxon>
        <taxon>Actinomycetota</taxon>
        <taxon>Actinomycetes</taxon>
        <taxon>Pseudonocardiales</taxon>
        <taxon>Pseudonocardiaceae</taxon>
        <taxon>Amycolatopsis</taxon>
    </lineage>
</organism>
<evidence type="ECO:0000256" key="1">
    <source>
        <dbReference type="SAM" id="MobiDB-lite"/>
    </source>
</evidence>
<proteinExistence type="predicted"/>
<name>A0ABQ3IFB1_9PSEU</name>
<feature type="region of interest" description="Disordered" evidence="1">
    <location>
        <begin position="56"/>
        <end position="81"/>
    </location>
</feature>
<accession>A0ABQ3IFB1</accession>
<evidence type="ECO:0008006" key="4">
    <source>
        <dbReference type="Google" id="ProtNLM"/>
    </source>
</evidence>
<keyword evidence="3" id="KW-1185">Reference proteome</keyword>
<sequence>MPRRWTASAVPSAAITWSVMTPRSLVVAPVSHRTEWSDAPCGRCHSCGAITMSEEDERAMGEGATARRQGKMPSLDEIRLR</sequence>
<evidence type="ECO:0000313" key="3">
    <source>
        <dbReference type="Proteomes" id="UP000605897"/>
    </source>
</evidence>
<dbReference type="Proteomes" id="UP000605897">
    <property type="component" value="Unassembled WGS sequence"/>
</dbReference>
<dbReference type="EMBL" id="BNAU01000001">
    <property type="protein sequence ID" value="GHE78956.1"/>
    <property type="molecule type" value="Genomic_DNA"/>
</dbReference>